<accession>A0A0D0VDJ6</accession>
<organism evidence="3 4">
    <name type="scientific">Cryptococcus deuterogattii Ram5</name>
    <dbReference type="NCBI Taxonomy" id="1296110"/>
    <lineage>
        <taxon>Eukaryota</taxon>
        <taxon>Fungi</taxon>
        <taxon>Dikarya</taxon>
        <taxon>Basidiomycota</taxon>
        <taxon>Agaricomycotina</taxon>
        <taxon>Tremellomycetes</taxon>
        <taxon>Tremellales</taxon>
        <taxon>Cryptococcaceae</taxon>
        <taxon>Cryptococcus</taxon>
        <taxon>Cryptococcus gattii species complex</taxon>
    </lineage>
</organism>
<dbReference type="InterPro" id="IPR019327">
    <property type="entry name" value="WKF"/>
</dbReference>
<evidence type="ECO:0000313" key="3">
    <source>
        <dbReference type="EMBL" id="KIR42950.1"/>
    </source>
</evidence>
<evidence type="ECO:0000313" key="4">
    <source>
        <dbReference type="Proteomes" id="UP000053392"/>
    </source>
</evidence>
<feature type="compositionally biased region" description="Basic and acidic residues" evidence="1">
    <location>
        <begin position="105"/>
        <end position="165"/>
    </location>
</feature>
<dbReference type="PANTHER" id="PTHR22306:SF2">
    <property type="entry name" value="CHROMOSOME 7 OPEN READING FRAME 50"/>
    <property type="match status" value="1"/>
</dbReference>
<dbReference type="EMBL" id="KN847897">
    <property type="protein sequence ID" value="KIR42950.1"/>
    <property type="molecule type" value="Genomic_DNA"/>
</dbReference>
<evidence type="ECO:0000259" key="2">
    <source>
        <dbReference type="Pfam" id="PF10180"/>
    </source>
</evidence>
<dbReference type="AlphaFoldDB" id="A0A0D0VDJ6"/>
<dbReference type="OrthoDB" id="10261563at2759"/>
<dbReference type="Proteomes" id="UP000053392">
    <property type="component" value="Unassembled WGS sequence"/>
</dbReference>
<dbReference type="Pfam" id="PF10180">
    <property type="entry name" value="WKF"/>
    <property type="match status" value="1"/>
</dbReference>
<feature type="region of interest" description="Disordered" evidence="1">
    <location>
        <begin position="334"/>
        <end position="401"/>
    </location>
</feature>
<reference evidence="3 4" key="1">
    <citation type="submission" date="2015-01" db="EMBL/GenBank/DDBJ databases">
        <title>The Genome Sequence of Cryptococcus gattii Ram5.</title>
        <authorList>
            <consortium name="The Broad Institute Genomics Platform"/>
            <person name="Cuomo C."/>
            <person name="Litvintseva A."/>
            <person name="Chen Y."/>
            <person name="Heitman J."/>
            <person name="Sun S."/>
            <person name="Springer D."/>
            <person name="Dromer F."/>
            <person name="Young S."/>
            <person name="Zeng Q."/>
            <person name="Gargeya S."/>
            <person name="Abouelleil A."/>
            <person name="Alvarado L."/>
            <person name="Chapman S.B."/>
            <person name="Gainer-Dewar J."/>
            <person name="Goldberg J."/>
            <person name="Griggs A."/>
            <person name="Gujja S."/>
            <person name="Hansen M."/>
            <person name="Howarth C."/>
            <person name="Imamovic A."/>
            <person name="Larimer J."/>
            <person name="Murphy C."/>
            <person name="Naylor J."/>
            <person name="Pearson M."/>
            <person name="Priest M."/>
            <person name="Roberts A."/>
            <person name="Saif S."/>
            <person name="Shea T."/>
            <person name="Sykes S."/>
            <person name="Wortman J."/>
            <person name="Nusbaum C."/>
            <person name="Birren B."/>
        </authorList>
    </citation>
    <scope>NUCLEOTIDE SEQUENCE [LARGE SCALE GENOMIC DNA]</scope>
    <source>
        <strain evidence="3 4">Ram5</strain>
    </source>
</reference>
<sequence length="419" mass="45999">MASSLQGTVPQQPTALPVSPGNIQKEKKARKRAKKGQPPPEGALSTESKPDAESERPPRKPRARKSKGGENQLIPVSKSNAPAPETKVENEAEAKDKKKRRKRESRAGTEVETKESLTEDARVDAPATDDKENDDGKVQEEAKGKENGADKVEKREKTSDEASKEGKKRKRKAEQAHVDPQTTTAEVSASPVAATTAEENNEPKEKKPKREKRQKIKSVKGAIDISKQPEVDVQVAPEGSESTTIFTDASLSDQAKKNIFYAHLFALSQSPSPAPNAPSWKFSKAKQNWLMRNIFSHIEVPETYFEVVLGYLKTTQGHSRNTLVEQAKKILEPPEAPAVESVDPAVEKSTDDAVPSEAASPKEEPKVENTTQKQADNVDPDVPMTETSEPASEQLEKEKVKQIKETRARQLLEAMGVAQ</sequence>
<protein>
    <submittedName>
        <fullName evidence="3">Unplaced genomic scaffold supercont1.2, whole genome shotgun sequence</fullName>
    </submittedName>
</protein>
<feature type="domain" description="WKF" evidence="2">
    <location>
        <begin position="278"/>
        <end position="330"/>
    </location>
</feature>
<name>A0A0D0VDJ6_9TREE</name>
<feature type="compositionally biased region" description="Basic and acidic residues" evidence="1">
    <location>
        <begin position="86"/>
        <end position="96"/>
    </location>
</feature>
<keyword evidence="4" id="KW-1185">Reference proteome</keyword>
<feature type="compositionally biased region" description="Basic residues" evidence="1">
    <location>
        <begin position="206"/>
        <end position="218"/>
    </location>
</feature>
<feature type="compositionally biased region" description="Polar residues" evidence="1">
    <location>
        <begin position="1"/>
        <end position="14"/>
    </location>
</feature>
<feature type="region of interest" description="Disordered" evidence="1">
    <location>
        <begin position="1"/>
        <end position="219"/>
    </location>
</feature>
<proteinExistence type="predicted"/>
<feature type="compositionally biased region" description="Basic and acidic residues" evidence="1">
    <location>
        <begin position="48"/>
        <end position="58"/>
    </location>
</feature>
<evidence type="ECO:0000256" key="1">
    <source>
        <dbReference type="SAM" id="MobiDB-lite"/>
    </source>
</evidence>
<gene>
    <name evidence="3" type="ORF">I313_01157</name>
</gene>
<dbReference type="PANTHER" id="PTHR22306">
    <property type="entry name" value="CHROMOSOME 7 OPEN READING FRAME 50"/>
    <property type="match status" value="1"/>
</dbReference>
<dbReference type="HOGENOM" id="CLU_655540_0_0_1"/>